<proteinExistence type="predicted"/>
<accession>A0ACC1D1H0</accession>
<evidence type="ECO:0000313" key="1">
    <source>
        <dbReference type="EMBL" id="KAJ0177590.1"/>
    </source>
</evidence>
<gene>
    <name evidence="1" type="ORF">K1T71_006463</name>
</gene>
<sequence>MQARLFLRLLTSPSASTRAYIIAVLLLLTLSVFPQYQLQWPGIRCKEGGERQSPIDISTSHVVKDFNELFIKYGPLKFSGYQKVLVTGLNNGHTIQFSTEGDESIHPTLTGGPLKHVYRLEQLHFHWVSEHSLNGFKYPMEIHLVHVRSDLTVMKALGKKDGLAIVAVFCHVEAELDDYLQEASEEIMQYIPRLLVSGQRISGILLDLTKLLGPNMKTYYTYAGSLTSPECNEAVIWIIFDRPIFLSDEQYRLFSKVGSERYNFRSLQKLSERSVYTPPRHEAEVPQFVSFVGTLAKVFIHFFKNVTSFLQKGLRSR</sequence>
<dbReference type="Proteomes" id="UP000824533">
    <property type="component" value="Linkage Group LG11"/>
</dbReference>
<organism evidence="1 2">
    <name type="scientific">Dendrolimus kikuchii</name>
    <dbReference type="NCBI Taxonomy" id="765133"/>
    <lineage>
        <taxon>Eukaryota</taxon>
        <taxon>Metazoa</taxon>
        <taxon>Ecdysozoa</taxon>
        <taxon>Arthropoda</taxon>
        <taxon>Hexapoda</taxon>
        <taxon>Insecta</taxon>
        <taxon>Pterygota</taxon>
        <taxon>Neoptera</taxon>
        <taxon>Endopterygota</taxon>
        <taxon>Lepidoptera</taxon>
        <taxon>Glossata</taxon>
        <taxon>Ditrysia</taxon>
        <taxon>Bombycoidea</taxon>
        <taxon>Lasiocampidae</taxon>
        <taxon>Dendrolimus</taxon>
    </lineage>
</organism>
<dbReference type="EMBL" id="CM034397">
    <property type="protein sequence ID" value="KAJ0177590.1"/>
    <property type="molecule type" value="Genomic_DNA"/>
</dbReference>
<protein>
    <submittedName>
        <fullName evidence="1">Uncharacterized protein</fullName>
    </submittedName>
</protein>
<evidence type="ECO:0000313" key="2">
    <source>
        <dbReference type="Proteomes" id="UP000824533"/>
    </source>
</evidence>
<name>A0ACC1D1H0_9NEOP</name>
<comment type="caution">
    <text evidence="1">The sequence shown here is derived from an EMBL/GenBank/DDBJ whole genome shotgun (WGS) entry which is preliminary data.</text>
</comment>
<keyword evidence="2" id="KW-1185">Reference proteome</keyword>
<reference evidence="1 2" key="1">
    <citation type="journal article" date="2021" name="Front. Genet.">
        <title>Chromosome-Level Genome Assembly Reveals Significant Gene Expansion in the Toll and IMD Signaling Pathways of Dendrolimus kikuchii.</title>
        <authorList>
            <person name="Zhou J."/>
            <person name="Wu P."/>
            <person name="Xiong Z."/>
            <person name="Liu N."/>
            <person name="Zhao N."/>
            <person name="Ji M."/>
            <person name="Qiu Y."/>
            <person name="Yang B."/>
        </authorList>
    </citation>
    <scope>NUCLEOTIDE SEQUENCE [LARGE SCALE GENOMIC DNA]</scope>
    <source>
        <strain evidence="1">Ann1</strain>
    </source>
</reference>